<name>A0A514D6G7_9VIRU</name>
<sequence>MRAVRLANAAEVASNGYSSFRYIITNHVHEALEVDREIHILDALYGEVIDVAELLKRMPEDLRKRVLYG</sequence>
<proteinExistence type="predicted"/>
<accession>A0A514D6G7</accession>
<dbReference type="EMBL" id="MN034703">
    <property type="protein sequence ID" value="QDH89220.1"/>
    <property type="molecule type" value="Genomic_RNA"/>
</dbReference>
<gene>
    <name evidence="1" type="ORF">H2RhizoLitter493661_000002</name>
</gene>
<protein>
    <submittedName>
        <fullName evidence="1">Uncharacterized protein</fullName>
    </submittedName>
</protein>
<evidence type="ECO:0000313" key="1">
    <source>
        <dbReference type="EMBL" id="QDH89220.1"/>
    </source>
</evidence>
<reference evidence="1" key="1">
    <citation type="submission" date="2019-05" db="EMBL/GenBank/DDBJ databases">
        <title>Metatranscriptomic reconstruction reveals RNA viruses with the potential to shape carbon cycling in soil.</title>
        <authorList>
            <person name="Starr E.P."/>
            <person name="Nuccio E."/>
            <person name="Pett-Ridge J."/>
            <person name="Banfield J.F."/>
            <person name="Firestone M.K."/>
        </authorList>
    </citation>
    <scope>NUCLEOTIDE SEQUENCE</scope>
    <source>
        <strain evidence="1">H2_Rhizo_Litter_49_scaffold_3661</strain>
    </source>
</reference>
<organism evidence="1">
    <name type="scientific">Leviviridae sp</name>
    <dbReference type="NCBI Taxonomy" id="2027243"/>
    <lineage>
        <taxon>Viruses</taxon>
        <taxon>Riboviria</taxon>
        <taxon>Orthornavirae</taxon>
        <taxon>Lenarviricota</taxon>
        <taxon>Leviviricetes</taxon>
        <taxon>Norzivirales</taxon>
        <taxon>Fiersviridae</taxon>
    </lineage>
</organism>